<protein>
    <submittedName>
        <fullName evidence="1">Uncharacterized protein</fullName>
    </submittedName>
</protein>
<reference evidence="1 2" key="1">
    <citation type="submission" date="2022-12" db="EMBL/GenBank/DDBJ databases">
        <title>Chromosome-scale assembly of the Ensete ventricosum genome.</title>
        <authorList>
            <person name="Dussert Y."/>
            <person name="Stocks J."/>
            <person name="Wendawek A."/>
            <person name="Woldeyes F."/>
            <person name="Nichols R.A."/>
            <person name="Borrell J.S."/>
        </authorList>
    </citation>
    <scope>NUCLEOTIDE SEQUENCE [LARGE SCALE GENOMIC DNA]</scope>
    <source>
        <strain evidence="2">cv. Maze</strain>
        <tissue evidence="1">Seeds</tissue>
    </source>
</reference>
<dbReference type="AlphaFoldDB" id="A0AAV8RR83"/>
<dbReference type="Proteomes" id="UP001222027">
    <property type="component" value="Unassembled WGS sequence"/>
</dbReference>
<accession>A0AAV8RR83</accession>
<evidence type="ECO:0000313" key="2">
    <source>
        <dbReference type="Proteomes" id="UP001222027"/>
    </source>
</evidence>
<comment type="caution">
    <text evidence="1">The sequence shown here is derived from an EMBL/GenBank/DDBJ whole genome shotgun (WGS) entry which is preliminary data.</text>
</comment>
<name>A0AAV8RR83_ENSVE</name>
<sequence length="72" mass="8019">MGRRSAPDPSSPGLMSVVSSNSLTTLTRVRSNQRDLWCLWSILRRSNAIDMQLHCTSDSVISEMSTILILLL</sequence>
<organism evidence="1 2">
    <name type="scientific">Ensete ventricosum</name>
    <name type="common">Abyssinian banana</name>
    <name type="synonym">Musa ensete</name>
    <dbReference type="NCBI Taxonomy" id="4639"/>
    <lineage>
        <taxon>Eukaryota</taxon>
        <taxon>Viridiplantae</taxon>
        <taxon>Streptophyta</taxon>
        <taxon>Embryophyta</taxon>
        <taxon>Tracheophyta</taxon>
        <taxon>Spermatophyta</taxon>
        <taxon>Magnoliopsida</taxon>
        <taxon>Liliopsida</taxon>
        <taxon>Zingiberales</taxon>
        <taxon>Musaceae</taxon>
        <taxon>Ensete</taxon>
    </lineage>
</organism>
<gene>
    <name evidence="1" type="ORF">OPV22_006436</name>
</gene>
<dbReference type="EMBL" id="JAQQAF010000002">
    <property type="protein sequence ID" value="KAJ8505550.1"/>
    <property type="molecule type" value="Genomic_DNA"/>
</dbReference>
<proteinExistence type="predicted"/>
<evidence type="ECO:0000313" key="1">
    <source>
        <dbReference type="EMBL" id="KAJ8505550.1"/>
    </source>
</evidence>
<keyword evidence="2" id="KW-1185">Reference proteome</keyword>